<dbReference type="RefSeq" id="XP_031377882.1">
    <property type="nucleotide sequence ID" value="XM_031522022.1"/>
</dbReference>
<keyword evidence="2" id="KW-0677">Repeat</keyword>
<feature type="domain" description="Myb-like" evidence="5">
    <location>
        <begin position="9"/>
        <end position="61"/>
    </location>
</feature>
<sequence>MGRRPCCQKGEMKKGAWTALEDKILTDYITAYGEGKWRTIPKQTGLKRCGKSCRLRWLNYLRPDIKRGNITPDEEDLIIRLHGLLGNRWSLIAGRLPGRTDNEIKNYWNCCLAKRIRKENNREHIYLPNKVKNTKNPKIPTPGPELEENGHRLVPSPAVAAASLQLLLPLPKDPILNSGSVMNGDIVNDLPTLEDESGNVSSSPLTSRDDLSSHIVAETGTSDIFDSVDFSTFDDFLFKQFDSVIEAGWSSWESFEEADISHFGPVDYAALSYASDQWII</sequence>
<reference evidence="7" key="1">
    <citation type="journal article" date="2020" name="Plant Biotechnol. J.">
        <title>The pomegranate (Punica granatum L.) draft genome dissects genetic divergence between soft- and hard-seeded cultivars.</title>
        <authorList>
            <person name="Luo X."/>
            <person name="Li H."/>
            <person name="Wu Z."/>
            <person name="Yao W."/>
            <person name="Zhao P."/>
            <person name="Cao D."/>
            <person name="Yu H."/>
            <person name="Li K."/>
            <person name="Poudel K."/>
            <person name="Zhao D."/>
            <person name="Zhang F."/>
            <person name="Xia X."/>
            <person name="Chen L."/>
            <person name="Wang Q."/>
            <person name="Jing D."/>
            <person name="Cao S."/>
        </authorList>
    </citation>
    <scope>NUCLEOTIDE SEQUENCE [LARGE SCALE GENOMIC DNA]</scope>
    <source>
        <strain evidence="7">cv. Tunisia</strain>
    </source>
</reference>
<dbReference type="FunFam" id="1.10.10.60:FF:000001">
    <property type="entry name" value="MYB-related transcription factor"/>
    <property type="match status" value="1"/>
</dbReference>
<feature type="domain" description="HTH myb-type" evidence="6">
    <location>
        <begin position="13"/>
        <end position="61"/>
    </location>
</feature>
<feature type="domain" description="Myb-like" evidence="5">
    <location>
        <begin position="62"/>
        <end position="112"/>
    </location>
</feature>
<evidence type="ECO:0000259" key="5">
    <source>
        <dbReference type="PROSITE" id="PS50090"/>
    </source>
</evidence>
<evidence type="ECO:0000313" key="8">
    <source>
        <dbReference type="RefSeq" id="XP_031377882.1"/>
    </source>
</evidence>
<evidence type="ECO:0000259" key="6">
    <source>
        <dbReference type="PROSITE" id="PS51294"/>
    </source>
</evidence>
<organism evidence="7 8">
    <name type="scientific">Punica granatum</name>
    <name type="common">Pomegranate</name>
    <dbReference type="NCBI Taxonomy" id="22663"/>
    <lineage>
        <taxon>Eukaryota</taxon>
        <taxon>Viridiplantae</taxon>
        <taxon>Streptophyta</taxon>
        <taxon>Embryophyta</taxon>
        <taxon>Tracheophyta</taxon>
        <taxon>Spermatophyta</taxon>
        <taxon>Magnoliopsida</taxon>
        <taxon>eudicotyledons</taxon>
        <taxon>Gunneridae</taxon>
        <taxon>Pentapetalae</taxon>
        <taxon>rosids</taxon>
        <taxon>malvids</taxon>
        <taxon>Myrtales</taxon>
        <taxon>Lythraceae</taxon>
        <taxon>Punica</taxon>
    </lineage>
</organism>
<dbReference type="CDD" id="cd00167">
    <property type="entry name" value="SANT"/>
    <property type="match status" value="2"/>
</dbReference>
<dbReference type="GeneID" id="116193214"/>
<dbReference type="Gene3D" id="1.10.10.60">
    <property type="entry name" value="Homeodomain-like"/>
    <property type="match status" value="2"/>
</dbReference>
<keyword evidence="4" id="KW-0539">Nucleus</keyword>
<dbReference type="Proteomes" id="UP000515151">
    <property type="component" value="Chromosome 1"/>
</dbReference>
<dbReference type="SUPFAM" id="SSF46689">
    <property type="entry name" value="Homeodomain-like"/>
    <property type="match status" value="1"/>
</dbReference>
<dbReference type="InterPro" id="IPR015495">
    <property type="entry name" value="Myb_TF_plants"/>
</dbReference>
<reference evidence="8" key="2">
    <citation type="submission" date="2025-08" db="UniProtKB">
        <authorList>
            <consortium name="RefSeq"/>
        </authorList>
    </citation>
    <scope>IDENTIFICATION</scope>
    <source>
        <tissue evidence="8">Leaf</tissue>
    </source>
</reference>
<feature type="domain" description="HTH myb-type" evidence="6">
    <location>
        <begin position="62"/>
        <end position="116"/>
    </location>
</feature>
<protein>
    <submittedName>
        <fullName evidence="8">Transcription factor MYB1-like</fullName>
    </submittedName>
</protein>
<dbReference type="PROSITE" id="PS50090">
    <property type="entry name" value="MYB_LIKE"/>
    <property type="match status" value="2"/>
</dbReference>
<accession>A0A6P8C309</accession>
<dbReference type="PANTHER" id="PTHR47999:SF86">
    <property type="entry name" value="MYB-RELATED PROTEIN MYB4-LIKE"/>
    <property type="match status" value="1"/>
</dbReference>
<keyword evidence="3" id="KW-0238">DNA-binding</keyword>
<dbReference type="SMART" id="SM00717">
    <property type="entry name" value="SANT"/>
    <property type="match status" value="2"/>
</dbReference>
<dbReference type="InterPro" id="IPR017930">
    <property type="entry name" value="Myb_dom"/>
</dbReference>
<keyword evidence="7" id="KW-1185">Reference proteome</keyword>
<comment type="subcellular location">
    <subcellularLocation>
        <location evidence="1">Nucleus</location>
    </subcellularLocation>
</comment>
<dbReference type="AlphaFoldDB" id="A0A6P8C309"/>
<name>A0A6P8C309_PUNGR</name>
<dbReference type="OrthoDB" id="2143914at2759"/>
<dbReference type="GO" id="GO:0005634">
    <property type="term" value="C:nucleus"/>
    <property type="evidence" value="ECO:0007669"/>
    <property type="project" value="UniProtKB-SubCell"/>
</dbReference>
<dbReference type="Pfam" id="PF00249">
    <property type="entry name" value="Myb_DNA-binding"/>
    <property type="match status" value="2"/>
</dbReference>
<evidence type="ECO:0000313" key="7">
    <source>
        <dbReference type="Proteomes" id="UP000515151"/>
    </source>
</evidence>
<dbReference type="GO" id="GO:0003677">
    <property type="term" value="F:DNA binding"/>
    <property type="evidence" value="ECO:0007669"/>
    <property type="project" value="UniProtKB-KW"/>
</dbReference>
<evidence type="ECO:0000256" key="3">
    <source>
        <dbReference type="ARBA" id="ARBA00023125"/>
    </source>
</evidence>
<dbReference type="PROSITE" id="PS51294">
    <property type="entry name" value="HTH_MYB"/>
    <property type="match status" value="2"/>
</dbReference>
<evidence type="ECO:0000256" key="1">
    <source>
        <dbReference type="ARBA" id="ARBA00004123"/>
    </source>
</evidence>
<dbReference type="InterPro" id="IPR001005">
    <property type="entry name" value="SANT/Myb"/>
</dbReference>
<gene>
    <name evidence="8" type="primary">LOC116193214</name>
</gene>
<dbReference type="PANTHER" id="PTHR47999">
    <property type="entry name" value="TRANSCRIPTION FACTOR MYB8-RELATED-RELATED"/>
    <property type="match status" value="1"/>
</dbReference>
<evidence type="ECO:0000256" key="4">
    <source>
        <dbReference type="ARBA" id="ARBA00023242"/>
    </source>
</evidence>
<proteinExistence type="predicted"/>
<evidence type="ECO:0000256" key="2">
    <source>
        <dbReference type="ARBA" id="ARBA00022737"/>
    </source>
</evidence>
<dbReference type="InterPro" id="IPR009057">
    <property type="entry name" value="Homeodomain-like_sf"/>
</dbReference>